<name>A0ACC7NIY1_9BURK</name>
<comment type="caution">
    <text evidence="1">The sequence shown here is derived from an EMBL/GenBank/DDBJ whole genome shotgun (WGS) entry which is preliminary data.</text>
</comment>
<reference evidence="1 2" key="1">
    <citation type="journal article" date="2024" name="Chem. Sci.">
        <title>Discovery of megapolipeptins by genome mining of a Burkholderiales bacteria collection.</title>
        <authorList>
            <person name="Paulo B.S."/>
            <person name="Recchia M.J.J."/>
            <person name="Lee S."/>
            <person name="Fergusson C.H."/>
            <person name="Romanowski S.B."/>
            <person name="Hernandez A."/>
            <person name="Krull N."/>
            <person name="Liu D.Y."/>
            <person name="Cavanagh H."/>
            <person name="Bos A."/>
            <person name="Gray C.A."/>
            <person name="Murphy B.T."/>
            <person name="Linington R.G."/>
            <person name="Eustaquio A.S."/>
        </authorList>
    </citation>
    <scope>NUCLEOTIDE SEQUENCE [LARGE SCALE GENOMIC DNA]</scope>
    <source>
        <strain evidence="1 2">RL18-126-BIB-B</strain>
    </source>
</reference>
<evidence type="ECO:0000313" key="2">
    <source>
        <dbReference type="Proteomes" id="UP001629235"/>
    </source>
</evidence>
<dbReference type="EMBL" id="JAQQDW010000075">
    <property type="protein sequence ID" value="MFM0107241.1"/>
    <property type="molecule type" value="Genomic_DNA"/>
</dbReference>
<evidence type="ECO:0000313" key="1">
    <source>
        <dbReference type="EMBL" id="MFM0107241.1"/>
    </source>
</evidence>
<organism evidence="1 2">
    <name type="scientific">Paraburkholderia rhynchosiae</name>
    <dbReference type="NCBI Taxonomy" id="487049"/>
    <lineage>
        <taxon>Bacteria</taxon>
        <taxon>Pseudomonadati</taxon>
        <taxon>Pseudomonadota</taxon>
        <taxon>Betaproteobacteria</taxon>
        <taxon>Burkholderiales</taxon>
        <taxon>Burkholderiaceae</taxon>
        <taxon>Paraburkholderia</taxon>
    </lineage>
</organism>
<accession>A0ACC7NIY1</accession>
<sequence length="64" mass="7387">MYLTHQERRTLQLAADKSNQALERIVAGIRAANPGAFHTKESLSERVFHHKPEGHVPYRGYMRD</sequence>
<gene>
    <name evidence="1" type="ORF">PQR01_28105</name>
</gene>
<proteinExistence type="predicted"/>
<keyword evidence="2" id="KW-1185">Reference proteome</keyword>
<dbReference type="Proteomes" id="UP001629235">
    <property type="component" value="Unassembled WGS sequence"/>
</dbReference>
<protein>
    <submittedName>
        <fullName evidence="1">Uncharacterized protein</fullName>
    </submittedName>
</protein>